<dbReference type="AlphaFoldDB" id="A0A914PA78"/>
<reference evidence="3" key="1">
    <citation type="submission" date="2022-11" db="UniProtKB">
        <authorList>
            <consortium name="WormBaseParasite"/>
        </authorList>
    </citation>
    <scope>IDENTIFICATION</scope>
</reference>
<dbReference type="GO" id="GO:0004252">
    <property type="term" value="F:serine-type endopeptidase activity"/>
    <property type="evidence" value="ECO:0007669"/>
    <property type="project" value="InterPro"/>
</dbReference>
<evidence type="ECO:0000259" key="1">
    <source>
        <dbReference type="Pfam" id="PF00082"/>
    </source>
</evidence>
<protein>
    <submittedName>
        <fullName evidence="3">Peptidase S8/S53 domain-containing protein</fullName>
    </submittedName>
</protein>
<evidence type="ECO:0000313" key="3">
    <source>
        <dbReference type="WBParaSite" id="PDA_v2.g1219.t1"/>
    </source>
</evidence>
<accession>A0A914PA78</accession>
<dbReference type="InterPro" id="IPR000209">
    <property type="entry name" value="Peptidase_S8/S53_dom"/>
</dbReference>
<dbReference type="Gene3D" id="3.40.50.200">
    <property type="entry name" value="Peptidase S8/S53 domain"/>
    <property type="match status" value="1"/>
</dbReference>
<dbReference type="Proteomes" id="UP000887578">
    <property type="component" value="Unplaced"/>
</dbReference>
<dbReference type="Gene3D" id="2.20.25.690">
    <property type="match status" value="1"/>
</dbReference>
<dbReference type="WBParaSite" id="PDA_v2.g1219.t1">
    <property type="protein sequence ID" value="PDA_v2.g1219.t1"/>
    <property type="gene ID" value="PDA_v2.g1219"/>
</dbReference>
<dbReference type="SUPFAM" id="SSF52743">
    <property type="entry name" value="Subtilisin-like"/>
    <property type="match status" value="1"/>
</dbReference>
<feature type="domain" description="Peptidase S8/S53" evidence="1">
    <location>
        <begin position="151"/>
        <end position="223"/>
    </location>
</feature>
<proteinExistence type="predicted"/>
<dbReference type="InterPro" id="IPR036852">
    <property type="entry name" value="Peptidase_S8/S53_dom_sf"/>
</dbReference>
<dbReference type="GO" id="GO:0006508">
    <property type="term" value="P:proteolysis"/>
    <property type="evidence" value="ECO:0007669"/>
    <property type="project" value="InterPro"/>
</dbReference>
<name>A0A914PA78_9BILA</name>
<sequence>MDVSLEGLQTTSEGHPKIIDCFDFTGIGDVDTSIVKEMDSKSVLIGLSGRKLKIPSKWKNPSGKWHLGLKSLYKPSTSDYTSEKLSEIDCIVWFNGEKWCACIETFGNLKNAKILTNFRDSHEFGILCLNKMELAYCVTLHNEGNLLEIFTPYKDHGSIVAQIAAAHFPGKPERNGLAPGAQIIYMNTTHTEKGNYEINYNAFKKAILKCAEMKVDIINYSCTYIG</sequence>
<keyword evidence="2" id="KW-1185">Reference proteome</keyword>
<organism evidence="2 3">
    <name type="scientific">Panagrolaimus davidi</name>
    <dbReference type="NCBI Taxonomy" id="227884"/>
    <lineage>
        <taxon>Eukaryota</taxon>
        <taxon>Metazoa</taxon>
        <taxon>Ecdysozoa</taxon>
        <taxon>Nematoda</taxon>
        <taxon>Chromadorea</taxon>
        <taxon>Rhabditida</taxon>
        <taxon>Tylenchina</taxon>
        <taxon>Panagrolaimomorpha</taxon>
        <taxon>Panagrolaimoidea</taxon>
        <taxon>Panagrolaimidae</taxon>
        <taxon>Panagrolaimus</taxon>
    </lineage>
</organism>
<dbReference type="Pfam" id="PF00082">
    <property type="entry name" value="Peptidase_S8"/>
    <property type="match status" value="1"/>
</dbReference>
<evidence type="ECO:0000313" key="2">
    <source>
        <dbReference type="Proteomes" id="UP000887578"/>
    </source>
</evidence>